<sequence>MSSVLEGGRSPSGDALRSYASRVGVNPKDGPSGPSGKVGDVEAEPTGNFVVVLTPLFPQSRDRASRRATEVKGRSPQAGTPEIAYATQARPCGIGRQNGMPWGRLIPRVGMLTTTGPFLAQHKSDYTRVDP</sequence>
<evidence type="ECO:0000256" key="1">
    <source>
        <dbReference type="SAM" id="MobiDB-lite"/>
    </source>
</evidence>
<dbReference type="AlphaFoldDB" id="A0A6V7PFS0"/>
<name>A0A6V7PFS0_ANACO</name>
<proteinExistence type="predicted"/>
<gene>
    <name evidence="2" type="ORF">CB5_LOCUS12629</name>
</gene>
<feature type="compositionally biased region" description="Basic and acidic residues" evidence="1">
    <location>
        <begin position="60"/>
        <end position="73"/>
    </location>
</feature>
<protein>
    <submittedName>
        <fullName evidence="2">Uncharacterized protein</fullName>
    </submittedName>
</protein>
<dbReference type="EMBL" id="LR862147">
    <property type="protein sequence ID" value="CAD1829418.1"/>
    <property type="molecule type" value="Genomic_DNA"/>
</dbReference>
<feature type="region of interest" description="Disordered" evidence="1">
    <location>
        <begin position="60"/>
        <end position="82"/>
    </location>
</feature>
<accession>A0A6V7PFS0</accession>
<evidence type="ECO:0000313" key="2">
    <source>
        <dbReference type="EMBL" id="CAD1829418.1"/>
    </source>
</evidence>
<reference evidence="2" key="1">
    <citation type="submission" date="2020-07" db="EMBL/GenBank/DDBJ databases">
        <authorList>
            <person name="Lin J."/>
        </authorList>
    </citation>
    <scope>NUCLEOTIDE SEQUENCE</scope>
</reference>
<feature type="region of interest" description="Disordered" evidence="1">
    <location>
        <begin position="1"/>
        <end position="42"/>
    </location>
</feature>
<organism evidence="2">
    <name type="scientific">Ananas comosus var. bracteatus</name>
    <name type="common">red pineapple</name>
    <dbReference type="NCBI Taxonomy" id="296719"/>
    <lineage>
        <taxon>Eukaryota</taxon>
        <taxon>Viridiplantae</taxon>
        <taxon>Streptophyta</taxon>
        <taxon>Embryophyta</taxon>
        <taxon>Tracheophyta</taxon>
        <taxon>Spermatophyta</taxon>
        <taxon>Magnoliopsida</taxon>
        <taxon>Liliopsida</taxon>
        <taxon>Poales</taxon>
        <taxon>Bromeliaceae</taxon>
        <taxon>Bromelioideae</taxon>
        <taxon>Ananas</taxon>
    </lineage>
</organism>